<feature type="region of interest" description="Disordered" evidence="2">
    <location>
        <begin position="804"/>
        <end position="835"/>
    </location>
</feature>
<dbReference type="GO" id="GO:0000785">
    <property type="term" value="C:chromatin"/>
    <property type="evidence" value="ECO:0007669"/>
    <property type="project" value="TreeGrafter"/>
</dbReference>
<dbReference type="PROSITE" id="PS51183">
    <property type="entry name" value="JMJN"/>
    <property type="match status" value="1"/>
</dbReference>
<evidence type="ECO:0000313" key="7">
    <source>
        <dbReference type="Proteomes" id="UP001189122"/>
    </source>
</evidence>
<accession>A0A7I8JT36</accession>
<feature type="compositionally biased region" description="Acidic residues" evidence="2">
    <location>
        <begin position="468"/>
        <end position="478"/>
    </location>
</feature>
<reference evidence="6 7" key="1">
    <citation type="submission" date="2019-12" db="EMBL/GenBank/DDBJ databases">
        <authorList>
            <person name="Scholz U."/>
            <person name="Mascher M."/>
            <person name="Fiebig A."/>
        </authorList>
    </citation>
    <scope>NUCLEOTIDE SEQUENCE</scope>
</reference>
<dbReference type="PROSITE" id="PS51184">
    <property type="entry name" value="JMJC"/>
    <property type="match status" value="1"/>
</dbReference>
<feature type="region of interest" description="Disordered" evidence="2">
    <location>
        <begin position="704"/>
        <end position="787"/>
    </location>
</feature>
<feature type="domain" description="JmjC" evidence="5">
    <location>
        <begin position="192"/>
        <end position="357"/>
    </location>
</feature>
<dbReference type="GO" id="GO:0005634">
    <property type="term" value="C:nucleus"/>
    <property type="evidence" value="ECO:0007669"/>
    <property type="project" value="TreeGrafter"/>
</dbReference>
<evidence type="ECO:0000256" key="2">
    <source>
        <dbReference type="SAM" id="MobiDB-lite"/>
    </source>
</evidence>
<dbReference type="SMART" id="SM00545">
    <property type="entry name" value="JmjN"/>
    <property type="match status" value="1"/>
</dbReference>
<dbReference type="PROSITE" id="PS50157">
    <property type="entry name" value="ZINC_FINGER_C2H2_2"/>
    <property type="match status" value="2"/>
</dbReference>
<dbReference type="GO" id="GO:0008270">
    <property type="term" value="F:zinc ion binding"/>
    <property type="evidence" value="ECO:0007669"/>
    <property type="project" value="UniProtKB-KW"/>
</dbReference>
<dbReference type="InterPro" id="IPR003347">
    <property type="entry name" value="JmjC_dom"/>
</dbReference>
<dbReference type="SMART" id="SM00355">
    <property type="entry name" value="ZnF_C2H2"/>
    <property type="match status" value="3"/>
</dbReference>
<sequence length="934" mass="103634">MGEAEVPGWLKSLPLAPVYRPTETEFADPIAFISRIEEEAAGYGICKKFVLYNLKRSLCKFPELGDVADSGNPTSSPGEAVFTTRHQELGSRRTRLAVHKQVWQSGELYTVEQFEAKSRVFARSQLGGAKCDDPVLVEAMFWKAVEEKPTYVEYANDVPGSGFCSPTERSGAAPPPAKAEEELQSGRWKLSNSPWNLQMIAKSPGSLTRFMPDEVPGVTSPMVYIGMLFSWFAWHVEDHELHSLNFLHTGSPKTWYSVPGSYASKFEEAVRIQGYGGHVDPLVSFTLLGEKTTLLSPEVIIQSGIPCLLVQNPGEFVVTFPRAYHVGFSHGFNCGEAANFATPKWLHVAKEAAVRRATMNYLPMLSINSCFTFPGAFLPGVRSSRLRDRQKEERETLVKKAFLDDLKNELRLVHALLGKDPDFSAALWHPDLLPSPSNSPQKSPSSPSHGESGLSVDEHRDEAKEDGLKEDDEDDDDKVEVSGSEDLQAFCAGDGDLPCGLDVDSGTLTCTACGILGYPFMSVIQPRGMSTNLLSGEGTTGDLGSEWDTSDRSLRSRIFCLQHALDIWELLQREGGAARVLIICHSDYLKIRAHASVVAEEVGYKTGPEEELSLVSISIDEEEHEEKGEDWTSKMGLNLRNCVRLRKESPLNRERLRLDLGGAFSDEDWQLRESEFQASNVSPAAESSEQPLRCTSAASNPLEEFSAQEEDDAEGSKSHQISPPAEAEGKKMSGNGGHPAVLKQYERRRRQKKNSQGQCPAADDHPHHLPPQRSEGKKEEEEDQQMRDLQLSCSGFIRGPCEGLRPRGKHSAANPQEALPQKKRRRGGQGSATGSGPYQCDLQGCNMGFRTARELQLHRRNRCTFKGCGKRFVSHKYAVRHQCVHADERPLRCPWKGCGMSFKPYECKVAGCGLTFRFVSDFSRHRRRTGHYPG</sequence>
<dbReference type="Pfam" id="PF02373">
    <property type="entry name" value="JmjC"/>
    <property type="match status" value="1"/>
</dbReference>
<feature type="domain" description="JmjN" evidence="4">
    <location>
        <begin position="16"/>
        <end position="57"/>
    </location>
</feature>
<dbReference type="InterPro" id="IPR013087">
    <property type="entry name" value="Znf_C2H2_type"/>
</dbReference>
<dbReference type="EMBL" id="CACRZD030000018">
    <property type="protein sequence ID" value="CAA6673340.1"/>
    <property type="molecule type" value="Genomic_DNA"/>
</dbReference>
<evidence type="ECO:0000259" key="5">
    <source>
        <dbReference type="PROSITE" id="PS51184"/>
    </source>
</evidence>
<feature type="domain" description="C2H2-type" evidence="3">
    <location>
        <begin position="861"/>
        <end position="890"/>
    </location>
</feature>
<dbReference type="AlphaFoldDB" id="A0A7I8JT36"/>
<dbReference type="InterPro" id="IPR036236">
    <property type="entry name" value="Znf_C2H2_sf"/>
</dbReference>
<dbReference type="Proteomes" id="UP001189122">
    <property type="component" value="Unassembled WGS sequence"/>
</dbReference>
<dbReference type="PANTHER" id="PTHR10694:SF45">
    <property type="entry name" value="LYSINE-SPECIFIC DEMETHYLASE ELF6"/>
    <property type="match status" value="1"/>
</dbReference>
<dbReference type="PANTHER" id="PTHR10694">
    <property type="entry name" value="LYSINE-SPECIFIC DEMETHYLASE"/>
    <property type="match status" value="1"/>
</dbReference>
<dbReference type="Gene3D" id="2.60.120.650">
    <property type="entry name" value="Cupin"/>
    <property type="match status" value="1"/>
</dbReference>
<name>A0A7I8JT36_SPIIN</name>
<gene>
    <name evidence="6" type="ORF">SI7747_18019757</name>
</gene>
<evidence type="ECO:0000259" key="4">
    <source>
        <dbReference type="PROSITE" id="PS51183"/>
    </source>
</evidence>
<proteinExistence type="predicted"/>
<dbReference type="PROSITE" id="PS00028">
    <property type="entry name" value="ZINC_FINGER_C2H2_1"/>
    <property type="match status" value="2"/>
</dbReference>
<keyword evidence="1" id="KW-0479">Metal-binding</keyword>
<evidence type="ECO:0000313" key="6">
    <source>
        <dbReference type="EMBL" id="CAA2634339.1"/>
    </source>
</evidence>
<dbReference type="GO" id="GO:0034647">
    <property type="term" value="F:histone H3K4me/H3K4me2/H3K4me3 demethylase activity"/>
    <property type="evidence" value="ECO:0007669"/>
    <property type="project" value="TreeGrafter"/>
</dbReference>
<dbReference type="GO" id="GO:0010468">
    <property type="term" value="P:regulation of gene expression"/>
    <property type="evidence" value="ECO:0007669"/>
    <property type="project" value="TreeGrafter"/>
</dbReference>
<feature type="region of interest" description="Disordered" evidence="2">
    <location>
        <begin position="432"/>
        <end position="481"/>
    </location>
</feature>
<evidence type="ECO:0000256" key="1">
    <source>
        <dbReference type="PROSITE-ProRule" id="PRU00042"/>
    </source>
</evidence>
<feature type="compositionally biased region" description="Low complexity" evidence="2">
    <location>
        <begin position="434"/>
        <end position="448"/>
    </location>
</feature>
<keyword evidence="1" id="KW-0863">Zinc-finger</keyword>
<dbReference type="SUPFAM" id="SSF51197">
    <property type="entry name" value="Clavaminate synthase-like"/>
    <property type="match status" value="1"/>
</dbReference>
<dbReference type="InterPro" id="IPR003349">
    <property type="entry name" value="JmjN"/>
</dbReference>
<dbReference type="SMART" id="SM00558">
    <property type="entry name" value="JmjC"/>
    <property type="match status" value="1"/>
</dbReference>
<keyword evidence="7" id="KW-1185">Reference proteome</keyword>
<organism evidence="6">
    <name type="scientific">Spirodela intermedia</name>
    <name type="common">Intermediate duckweed</name>
    <dbReference type="NCBI Taxonomy" id="51605"/>
    <lineage>
        <taxon>Eukaryota</taxon>
        <taxon>Viridiplantae</taxon>
        <taxon>Streptophyta</taxon>
        <taxon>Embryophyta</taxon>
        <taxon>Tracheophyta</taxon>
        <taxon>Spermatophyta</taxon>
        <taxon>Magnoliopsida</taxon>
        <taxon>Liliopsida</taxon>
        <taxon>Araceae</taxon>
        <taxon>Lemnoideae</taxon>
        <taxon>Spirodela</taxon>
    </lineage>
</organism>
<dbReference type="EMBL" id="LR743605">
    <property type="protein sequence ID" value="CAA2634339.1"/>
    <property type="molecule type" value="Genomic_DNA"/>
</dbReference>
<feature type="compositionally biased region" description="Basic and acidic residues" evidence="2">
    <location>
        <begin position="456"/>
        <end position="467"/>
    </location>
</feature>
<feature type="domain" description="C2H2-type" evidence="3">
    <location>
        <begin position="905"/>
        <end position="934"/>
    </location>
</feature>
<dbReference type="Gene3D" id="3.30.160.60">
    <property type="entry name" value="Classic Zinc Finger"/>
    <property type="match status" value="1"/>
</dbReference>
<keyword evidence="1" id="KW-0862">Zinc</keyword>
<evidence type="ECO:0000259" key="3">
    <source>
        <dbReference type="PROSITE" id="PS50157"/>
    </source>
</evidence>
<dbReference type="Pfam" id="PF02375">
    <property type="entry name" value="JmjN"/>
    <property type="match status" value="1"/>
</dbReference>
<dbReference type="SUPFAM" id="SSF57667">
    <property type="entry name" value="beta-beta-alpha zinc fingers"/>
    <property type="match status" value="1"/>
</dbReference>
<protein>
    <submittedName>
        <fullName evidence="6">Uncharacterized protein</fullName>
    </submittedName>
</protein>